<evidence type="ECO:0000313" key="2">
    <source>
        <dbReference type="Proteomes" id="UP000607653"/>
    </source>
</evidence>
<comment type="caution">
    <text evidence="1">The sequence shown here is derived from an EMBL/GenBank/DDBJ whole genome shotgun (WGS) entry which is preliminary data.</text>
</comment>
<organism evidence="1 2">
    <name type="scientific">Nelumbo nucifera</name>
    <name type="common">Sacred lotus</name>
    <dbReference type="NCBI Taxonomy" id="4432"/>
    <lineage>
        <taxon>Eukaryota</taxon>
        <taxon>Viridiplantae</taxon>
        <taxon>Streptophyta</taxon>
        <taxon>Embryophyta</taxon>
        <taxon>Tracheophyta</taxon>
        <taxon>Spermatophyta</taxon>
        <taxon>Magnoliopsida</taxon>
        <taxon>Proteales</taxon>
        <taxon>Nelumbonaceae</taxon>
        <taxon>Nelumbo</taxon>
    </lineage>
</organism>
<name>A0A822ZAX3_NELNU</name>
<dbReference type="AlphaFoldDB" id="A0A822ZAX3"/>
<sequence>MLPIQNRLSCFCGNKAVLHIAANIVFHDHTKHTKIDCRVINEQLQKRIKNC</sequence>
<evidence type="ECO:0000313" key="1">
    <source>
        <dbReference type="EMBL" id="DAD41713.1"/>
    </source>
</evidence>
<reference evidence="1 2" key="1">
    <citation type="journal article" date="2020" name="Mol. Biol. Evol.">
        <title>Distinct Expression and Methylation Patterns for Genes with Different Fates following a Single Whole-Genome Duplication in Flowering Plants.</title>
        <authorList>
            <person name="Shi T."/>
            <person name="Rahmani R.S."/>
            <person name="Gugger P.F."/>
            <person name="Wang M."/>
            <person name="Li H."/>
            <person name="Zhang Y."/>
            <person name="Li Z."/>
            <person name="Wang Q."/>
            <person name="Van de Peer Y."/>
            <person name="Marchal K."/>
            <person name="Chen J."/>
        </authorList>
    </citation>
    <scope>NUCLEOTIDE SEQUENCE [LARGE SCALE GENOMIC DNA]</scope>
    <source>
        <tissue evidence="1">Leaf</tissue>
    </source>
</reference>
<keyword evidence="2" id="KW-1185">Reference proteome</keyword>
<accession>A0A822ZAX3</accession>
<proteinExistence type="predicted"/>
<protein>
    <submittedName>
        <fullName evidence="1">Uncharacterized protein</fullName>
    </submittedName>
</protein>
<dbReference type="Proteomes" id="UP000607653">
    <property type="component" value="Unassembled WGS sequence"/>
</dbReference>
<dbReference type="EMBL" id="DUZY01000005">
    <property type="protein sequence ID" value="DAD41713.1"/>
    <property type="molecule type" value="Genomic_DNA"/>
</dbReference>
<gene>
    <name evidence="1" type="ORF">HUJ06_016035</name>
</gene>